<evidence type="ECO:0000256" key="6">
    <source>
        <dbReference type="SAM" id="Phobius"/>
    </source>
</evidence>
<comment type="similarity">
    <text evidence="2">Belongs to the major facilitator superfamily. Proton-dependent oligopeptide transporter (POT/PTR) (TC 2.A.17) family.</text>
</comment>
<dbReference type="PANTHER" id="PTHR11654">
    <property type="entry name" value="OLIGOPEPTIDE TRANSPORTER-RELATED"/>
    <property type="match status" value="1"/>
</dbReference>
<evidence type="ECO:0000313" key="7">
    <source>
        <dbReference type="Proteomes" id="UP000818029"/>
    </source>
</evidence>
<evidence type="ECO:0000256" key="2">
    <source>
        <dbReference type="ARBA" id="ARBA00005982"/>
    </source>
</evidence>
<protein>
    <submittedName>
        <fullName evidence="8">Protein NRT1/ PTR FAMILY 3.1</fullName>
    </submittedName>
</protein>
<dbReference type="InterPro" id="IPR000109">
    <property type="entry name" value="POT_fam"/>
</dbReference>
<keyword evidence="4 6" id="KW-1133">Transmembrane helix</keyword>
<dbReference type="SUPFAM" id="SSF103473">
    <property type="entry name" value="MFS general substrate transporter"/>
    <property type="match status" value="1"/>
</dbReference>
<feature type="transmembrane region" description="Helical" evidence="6">
    <location>
        <begin position="128"/>
        <end position="153"/>
    </location>
</feature>
<keyword evidence="7" id="KW-1185">Reference proteome</keyword>
<feature type="transmembrane region" description="Helical" evidence="6">
    <location>
        <begin position="103"/>
        <end position="122"/>
    </location>
</feature>
<proteinExistence type="inferred from homology"/>
<keyword evidence="3 6" id="KW-0812">Transmembrane</keyword>
<keyword evidence="5 6" id="KW-0472">Membrane</keyword>
<dbReference type="Proteomes" id="UP000818029">
    <property type="component" value="Chromosome D02"/>
</dbReference>
<accession>A0ABM2ZNM3</accession>
<dbReference type="GeneID" id="121214549"/>
<gene>
    <name evidence="8" type="primary">LOC121214549</name>
</gene>
<organism evidence="7 8">
    <name type="scientific">Gossypium hirsutum</name>
    <name type="common">Upland cotton</name>
    <name type="synonym">Gossypium mexicanum</name>
    <dbReference type="NCBI Taxonomy" id="3635"/>
    <lineage>
        <taxon>Eukaryota</taxon>
        <taxon>Viridiplantae</taxon>
        <taxon>Streptophyta</taxon>
        <taxon>Embryophyta</taxon>
        <taxon>Tracheophyta</taxon>
        <taxon>Spermatophyta</taxon>
        <taxon>Magnoliopsida</taxon>
        <taxon>eudicotyledons</taxon>
        <taxon>Gunneridae</taxon>
        <taxon>Pentapetalae</taxon>
        <taxon>rosids</taxon>
        <taxon>malvids</taxon>
        <taxon>Malvales</taxon>
        <taxon>Malvaceae</taxon>
        <taxon>Malvoideae</taxon>
        <taxon>Gossypium</taxon>
    </lineage>
</organism>
<reference evidence="7" key="1">
    <citation type="journal article" date="2020" name="Nat. Genet.">
        <title>Genomic diversifications of five Gossypium allopolyploid species and their impact on cotton improvement.</title>
        <authorList>
            <person name="Chen Z.J."/>
            <person name="Sreedasyam A."/>
            <person name="Ando A."/>
            <person name="Song Q."/>
            <person name="De Santiago L.M."/>
            <person name="Hulse-Kemp A.M."/>
            <person name="Ding M."/>
            <person name="Ye W."/>
            <person name="Kirkbride R.C."/>
            <person name="Jenkins J."/>
            <person name="Plott C."/>
            <person name="Lovell J."/>
            <person name="Lin Y.M."/>
            <person name="Vaughn R."/>
            <person name="Liu B."/>
            <person name="Simpson S."/>
            <person name="Scheffler B.E."/>
            <person name="Wen L."/>
            <person name="Saski C.A."/>
            <person name="Grover C.E."/>
            <person name="Hu G."/>
            <person name="Conover J.L."/>
            <person name="Carlson J.W."/>
            <person name="Shu S."/>
            <person name="Boston L.B."/>
            <person name="Williams M."/>
            <person name="Peterson D.G."/>
            <person name="McGee K."/>
            <person name="Jones D.C."/>
            <person name="Wendel J.F."/>
            <person name="Stelly D.M."/>
            <person name="Grimwood J."/>
            <person name="Schmutz J."/>
        </authorList>
    </citation>
    <scope>NUCLEOTIDE SEQUENCE [LARGE SCALE GENOMIC DNA]</scope>
    <source>
        <strain evidence="7">cv. TM-1</strain>
    </source>
</reference>
<reference evidence="8" key="2">
    <citation type="submission" date="2025-08" db="UniProtKB">
        <authorList>
            <consortium name="RefSeq"/>
        </authorList>
    </citation>
    <scope>IDENTIFICATION</scope>
</reference>
<evidence type="ECO:0000313" key="8">
    <source>
        <dbReference type="RefSeq" id="XP_040944252.1"/>
    </source>
</evidence>
<dbReference type="RefSeq" id="XP_040944252.1">
    <property type="nucleotide sequence ID" value="XM_041088318.1"/>
</dbReference>
<name>A0ABM2ZNM3_GOSHI</name>
<evidence type="ECO:0000256" key="3">
    <source>
        <dbReference type="ARBA" id="ARBA00022692"/>
    </source>
</evidence>
<evidence type="ECO:0000256" key="1">
    <source>
        <dbReference type="ARBA" id="ARBA00004141"/>
    </source>
</evidence>
<dbReference type="Pfam" id="PF00854">
    <property type="entry name" value="PTR2"/>
    <property type="match status" value="1"/>
</dbReference>
<comment type="subcellular location">
    <subcellularLocation>
        <location evidence="1">Membrane</location>
        <topology evidence="1">Multi-pass membrane protein</topology>
    </subcellularLocation>
</comment>
<dbReference type="Gene3D" id="1.20.1250.20">
    <property type="entry name" value="MFS general substrate transporter like domains"/>
    <property type="match status" value="1"/>
</dbReference>
<dbReference type="InterPro" id="IPR036259">
    <property type="entry name" value="MFS_trans_sf"/>
</dbReference>
<sequence>MEQAREIELVHCNSEEQIADIFTKAMTSLTLSTILPQLRPPPCIGEQLCQQATLGQLAILYGSLLLGALGSGGIRPCVAAFGANQFDEIDLKQSTKTWKYFNWYYFVMGASILAVVTVIVYIQDNIGWGWGLGIPTISMFLSIIAFVLGYPLYRHMDPVGSPFTRLLQVSVGAFRKRYLIMVSDPNLLYQNEELDASIFIDGRLVHSKQMA</sequence>
<evidence type="ECO:0000256" key="5">
    <source>
        <dbReference type="ARBA" id="ARBA00023136"/>
    </source>
</evidence>
<evidence type="ECO:0000256" key="4">
    <source>
        <dbReference type="ARBA" id="ARBA00022989"/>
    </source>
</evidence>